<keyword evidence="7 10" id="KW-0418">Kinase</keyword>
<evidence type="ECO:0000256" key="5">
    <source>
        <dbReference type="ARBA" id="ARBA00022679"/>
    </source>
</evidence>
<feature type="binding site" evidence="10">
    <location>
        <position position="35"/>
    </location>
    <ligand>
        <name>substrate</name>
    </ligand>
</feature>
<evidence type="ECO:0000256" key="4">
    <source>
        <dbReference type="ARBA" id="ARBA00016471"/>
    </source>
</evidence>
<comment type="subunit">
    <text evidence="10">Monomer.</text>
</comment>
<dbReference type="GO" id="GO:0016301">
    <property type="term" value="F:kinase activity"/>
    <property type="evidence" value="ECO:0007669"/>
    <property type="project" value="UniProtKB-KW"/>
</dbReference>
<comment type="similarity">
    <text evidence="10 11">Belongs to the phosphoglycerate kinase family.</text>
</comment>
<feature type="binding site" evidence="10">
    <location>
        <begin position="20"/>
        <end position="22"/>
    </location>
    <ligand>
        <name>substrate</name>
    </ligand>
</feature>
<keyword evidence="10" id="KW-0963">Cytoplasm</keyword>
<evidence type="ECO:0000256" key="6">
    <source>
        <dbReference type="ARBA" id="ARBA00022741"/>
    </source>
</evidence>
<feature type="binding site" evidence="10">
    <location>
        <position position="155"/>
    </location>
    <ligand>
        <name>substrate</name>
    </ligand>
</feature>
<comment type="pathway">
    <text evidence="2 10">Carbohydrate degradation; glycolysis; pyruvate from D-glyceraldehyde 3-phosphate: step 2/5.</text>
</comment>
<dbReference type="InterPro" id="IPR001576">
    <property type="entry name" value="Phosphoglycerate_kinase"/>
</dbReference>
<dbReference type="RefSeq" id="WP_011412825.1">
    <property type="nucleotide sequence ID" value="NZ_MAPF01000058.1"/>
</dbReference>
<gene>
    <name evidence="10" type="primary">pgk</name>
    <name evidence="12" type="ORF">BBA70_02710</name>
</gene>
<feature type="binding site" evidence="10">
    <location>
        <position position="206"/>
    </location>
    <ligand>
        <name>ATP</name>
        <dbReference type="ChEBI" id="CHEBI:30616"/>
    </ligand>
</feature>
<dbReference type="PRINTS" id="PR00477">
    <property type="entry name" value="PHGLYCKINASE"/>
</dbReference>
<dbReference type="InterPro" id="IPR036043">
    <property type="entry name" value="Phosphoglycerate_kinase_sf"/>
</dbReference>
<evidence type="ECO:0000313" key="13">
    <source>
        <dbReference type="Proteomes" id="UP000220509"/>
    </source>
</evidence>
<dbReference type="EC" id="2.7.2.3" evidence="3 10"/>
<dbReference type="HAMAP" id="MF_00145">
    <property type="entry name" value="Phosphoglyc_kinase"/>
    <property type="match status" value="1"/>
</dbReference>
<keyword evidence="9 10" id="KW-0324">Glycolysis</keyword>
<name>A0ABX4K037_9MOLU</name>
<feature type="binding site" evidence="10">
    <location>
        <position position="295"/>
    </location>
    <ligand>
        <name>ATP</name>
        <dbReference type="ChEBI" id="CHEBI:30616"/>
    </ligand>
</feature>
<comment type="caution">
    <text evidence="12">The sequence shown here is derived from an EMBL/GenBank/DDBJ whole genome shotgun (WGS) entry which is preliminary data.</text>
</comment>
<dbReference type="Proteomes" id="UP000220509">
    <property type="component" value="Unassembled WGS sequence"/>
</dbReference>
<feature type="binding site" evidence="10">
    <location>
        <begin position="58"/>
        <end position="61"/>
    </location>
    <ligand>
        <name>substrate</name>
    </ligand>
</feature>
<dbReference type="Pfam" id="PF00162">
    <property type="entry name" value="PGK"/>
    <property type="match status" value="1"/>
</dbReference>
<dbReference type="PANTHER" id="PTHR11406">
    <property type="entry name" value="PHOSPHOGLYCERATE KINASE"/>
    <property type="match status" value="1"/>
</dbReference>
<evidence type="ECO:0000256" key="9">
    <source>
        <dbReference type="ARBA" id="ARBA00023152"/>
    </source>
</evidence>
<dbReference type="InterPro" id="IPR015911">
    <property type="entry name" value="Phosphoglycerate_kinase_CS"/>
</dbReference>
<dbReference type="PROSITE" id="PS00111">
    <property type="entry name" value="PGLYCERATE_KINASE"/>
    <property type="match status" value="1"/>
</dbReference>
<dbReference type="Gene3D" id="3.40.50.1260">
    <property type="entry name" value="Phosphoglycerate kinase, N-terminal domain"/>
    <property type="match status" value="2"/>
</dbReference>
<feature type="binding site" evidence="10">
    <location>
        <position position="118"/>
    </location>
    <ligand>
        <name>substrate</name>
    </ligand>
</feature>
<evidence type="ECO:0000256" key="11">
    <source>
        <dbReference type="RuleBase" id="RU000532"/>
    </source>
</evidence>
<dbReference type="SUPFAM" id="SSF53748">
    <property type="entry name" value="Phosphoglycerate kinase"/>
    <property type="match status" value="1"/>
</dbReference>
<evidence type="ECO:0000256" key="2">
    <source>
        <dbReference type="ARBA" id="ARBA00004838"/>
    </source>
</evidence>
<evidence type="ECO:0000256" key="7">
    <source>
        <dbReference type="ARBA" id="ARBA00022777"/>
    </source>
</evidence>
<proteinExistence type="inferred from homology"/>
<reference evidence="12" key="1">
    <citation type="submission" date="2017-05" db="EMBL/GenBank/DDBJ databases">
        <title>Genome sequence of Ca. P. asteris strain NJAY.</title>
        <authorList>
            <person name="Lee I.-M."/>
            <person name="Gundersen-Rindal D."/>
            <person name="Sparks M."/>
        </authorList>
    </citation>
    <scope>NUCLEOTIDE SEQUENCE [LARGE SCALE GENOMIC DNA]</scope>
    <source>
        <strain evidence="12">NJAY</strain>
    </source>
</reference>
<feature type="binding site" evidence="10">
    <location>
        <position position="326"/>
    </location>
    <ligand>
        <name>ATP</name>
        <dbReference type="ChEBI" id="CHEBI:30616"/>
    </ligand>
</feature>
<keyword evidence="8 10" id="KW-0067">ATP-binding</keyword>
<sequence>MTKSLTNMNITNKKVLLRADLNVPLENGVITDDNRIKAILPTLQYLVKQKTKVIIFSHLGRVKTEADKVHFSLQVVAEKIAFHLQQKVKFVPETQGKILNQAVCKMLPGDVLVVQNTRFEDVPFKKESKNDPELGKYWASLGDIFVNDAFGTCHRTHASNVGIATYIKEKCFGFLVEKEISFLKKIVQTPQRPLVAVLGGSKVSDKIGVIRSLLQKVDVLLIGGGMSYTCLKAKGFNIGTSLLEADKIPLVKELLASPEVKKIVLPKDFVCGKEFSPTTQVAVYSYDNIPDDVMGLDIGPKTIELFTTHLQTAQTVVWNGPVGVFEFEQFSKGTKALAQTISNLSPNKTTIIGGGDSAASVFKYGLDQNFSHISTGGGAFLEFLEGKPMPGLSCIEKL</sequence>
<keyword evidence="13" id="KW-1185">Reference proteome</keyword>
<evidence type="ECO:0000256" key="1">
    <source>
        <dbReference type="ARBA" id="ARBA00000642"/>
    </source>
</evidence>
<evidence type="ECO:0000256" key="3">
    <source>
        <dbReference type="ARBA" id="ARBA00013061"/>
    </source>
</evidence>
<accession>A0ABX4K037</accession>
<evidence type="ECO:0000256" key="10">
    <source>
        <dbReference type="HAMAP-Rule" id="MF_00145"/>
    </source>
</evidence>
<evidence type="ECO:0000313" key="12">
    <source>
        <dbReference type="EMBL" id="PEH36164.1"/>
    </source>
</evidence>
<feature type="binding site" evidence="10">
    <location>
        <begin position="354"/>
        <end position="357"/>
    </location>
    <ligand>
        <name>ATP</name>
        <dbReference type="ChEBI" id="CHEBI:30616"/>
    </ligand>
</feature>
<keyword evidence="5 10" id="KW-0808">Transferase</keyword>
<dbReference type="InterPro" id="IPR015824">
    <property type="entry name" value="Phosphoglycerate_kinase_N"/>
</dbReference>
<dbReference type="PANTHER" id="PTHR11406:SF23">
    <property type="entry name" value="PHOSPHOGLYCERATE KINASE 1, CHLOROPLASTIC-RELATED"/>
    <property type="match status" value="1"/>
</dbReference>
<organism evidence="12 13">
    <name type="scientific">New Jersey aster yellows phytoplasma</name>
    <dbReference type="NCBI Taxonomy" id="270520"/>
    <lineage>
        <taxon>Bacteria</taxon>
        <taxon>Bacillati</taxon>
        <taxon>Mycoplasmatota</taxon>
        <taxon>Mollicutes</taxon>
        <taxon>Acholeplasmatales</taxon>
        <taxon>Acholeplasmataceae</taxon>
        <taxon>Candidatus Phytoplasma</taxon>
        <taxon>16SrI (Aster yellows group)</taxon>
    </lineage>
</organism>
<dbReference type="PIRSF" id="PIRSF000724">
    <property type="entry name" value="Pgk"/>
    <property type="match status" value="1"/>
</dbReference>
<evidence type="ECO:0000256" key="8">
    <source>
        <dbReference type="ARBA" id="ARBA00022840"/>
    </source>
</evidence>
<comment type="subcellular location">
    <subcellularLocation>
        <location evidence="10">Cytoplasm</location>
    </subcellularLocation>
</comment>
<keyword evidence="6 10" id="KW-0547">Nucleotide-binding</keyword>
<protein>
    <recommendedName>
        <fullName evidence="4 10">Phosphoglycerate kinase</fullName>
        <ecNumber evidence="3 10">2.7.2.3</ecNumber>
    </recommendedName>
</protein>
<dbReference type="EMBL" id="MAPF01000058">
    <property type="protein sequence ID" value="PEH36164.1"/>
    <property type="molecule type" value="Genomic_DNA"/>
</dbReference>
<comment type="catalytic activity">
    <reaction evidence="1 10 11">
        <text>(2R)-3-phosphoglycerate + ATP = (2R)-3-phospho-glyceroyl phosphate + ADP</text>
        <dbReference type="Rhea" id="RHEA:14801"/>
        <dbReference type="ChEBI" id="CHEBI:30616"/>
        <dbReference type="ChEBI" id="CHEBI:57604"/>
        <dbReference type="ChEBI" id="CHEBI:58272"/>
        <dbReference type="ChEBI" id="CHEBI:456216"/>
        <dbReference type="EC" id="2.7.2.3"/>
    </reaction>
</comment>